<dbReference type="GO" id="GO:0016020">
    <property type="term" value="C:membrane"/>
    <property type="evidence" value="ECO:0007669"/>
    <property type="project" value="GOC"/>
</dbReference>
<dbReference type="SUPFAM" id="SSF51161">
    <property type="entry name" value="Trimeric LpxA-like enzymes"/>
    <property type="match status" value="1"/>
</dbReference>
<gene>
    <name evidence="6" type="primary">lpxA</name>
    <name evidence="8" type="ORF">TQ33_1580</name>
</gene>
<dbReference type="UniPathway" id="UPA00359">
    <property type="reaction ID" value="UER00477"/>
</dbReference>
<dbReference type="AlphaFoldDB" id="A0A0F6TRW4"/>
<dbReference type="HAMAP" id="MF_00387">
    <property type="entry name" value="LpxA"/>
    <property type="match status" value="1"/>
</dbReference>
<evidence type="ECO:0000256" key="6">
    <source>
        <dbReference type="HAMAP-Rule" id="MF_00387"/>
    </source>
</evidence>
<dbReference type="PANTHER" id="PTHR43480:SF1">
    <property type="entry name" value="ACYL-[ACYL-CARRIER-PROTEIN]--UDP-N-ACETYLGLUCOSAMINE O-ACYLTRANSFERASE, MITOCHONDRIAL-RELATED"/>
    <property type="match status" value="1"/>
</dbReference>
<evidence type="ECO:0000259" key="7">
    <source>
        <dbReference type="Pfam" id="PF13720"/>
    </source>
</evidence>
<sequence>MIHQTAIIDSTATIADNVEIGPYSIIGADTSIGEGTVVGPHVVIGSHTEIGKNNRFYQFSSIGEENQDKKYSGEPTKTIIGDGNVFRECCTVHRGTVQDRGETRIGNNGWFMAYTHIAHDCFLGDNIIMSNNATLAGHVKVGDFVIMSGFAKIHQFCKIGDHAFVGMDCAISKDIPPFVLVAENAPYGLNAEGLKRRGFSPETISALKKAYRLLYRKSLKMDEAIAEMFQLEDDNVNHLINFLESVERGILR</sequence>
<dbReference type="RefSeq" id="WP_046561584.1">
    <property type="nucleotide sequence ID" value="NZ_CP010975.1"/>
</dbReference>
<evidence type="ECO:0000256" key="4">
    <source>
        <dbReference type="ARBA" id="ARBA00023098"/>
    </source>
</evidence>
<dbReference type="Pfam" id="PF13720">
    <property type="entry name" value="Acetyltransf_11"/>
    <property type="match status" value="1"/>
</dbReference>
<dbReference type="PANTHER" id="PTHR43480">
    <property type="entry name" value="ACYL-[ACYL-CARRIER-PROTEIN]--UDP-N-ACETYLGLUCOSAMINE O-ACYLTRANSFERASE"/>
    <property type="match status" value="1"/>
</dbReference>
<dbReference type="KEGG" id="kge:TQ33_1580"/>
<organism evidence="8 9">
    <name type="scientific">Kangiella geojedonensis</name>
    <dbReference type="NCBI Taxonomy" id="914150"/>
    <lineage>
        <taxon>Bacteria</taxon>
        <taxon>Pseudomonadati</taxon>
        <taxon>Pseudomonadota</taxon>
        <taxon>Gammaproteobacteria</taxon>
        <taxon>Kangiellales</taxon>
        <taxon>Kangiellaceae</taxon>
        <taxon>Kangiella</taxon>
    </lineage>
</organism>
<evidence type="ECO:0000256" key="5">
    <source>
        <dbReference type="ARBA" id="ARBA00023315"/>
    </source>
</evidence>
<dbReference type="NCBIfam" id="NF003657">
    <property type="entry name" value="PRK05289.1"/>
    <property type="match status" value="1"/>
</dbReference>
<dbReference type="InterPro" id="IPR011004">
    <property type="entry name" value="Trimer_LpxA-like_sf"/>
</dbReference>
<keyword evidence="1 6" id="KW-0444">Lipid biosynthesis</keyword>
<dbReference type="NCBIfam" id="TIGR01852">
    <property type="entry name" value="lipid_A_lpxA"/>
    <property type="match status" value="1"/>
</dbReference>
<evidence type="ECO:0000256" key="3">
    <source>
        <dbReference type="ARBA" id="ARBA00022679"/>
    </source>
</evidence>
<comment type="catalytic activity">
    <reaction evidence="6">
        <text>a (3R)-hydroxyacyl-[ACP] + UDP-N-acetyl-alpha-D-glucosamine = a UDP-3-O-[(3R)-3-hydroxyacyl]-N-acetyl-alpha-D-glucosamine + holo-[ACP]</text>
        <dbReference type="Rhea" id="RHEA:67812"/>
        <dbReference type="Rhea" id="RHEA-COMP:9685"/>
        <dbReference type="Rhea" id="RHEA-COMP:9945"/>
        <dbReference type="ChEBI" id="CHEBI:57705"/>
        <dbReference type="ChEBI" id="CHEBI:64479"/>
        <dbReference type="ChEBI" id="CHEBI:78827"/>
        <dbReference type="ChEBI" id="CHEBI:173225"/>
        <dbReference type="EC" id="2.3.1.129"/>
    </reaction>
</comment>
<dbReference type="Gene3D" id="2.160.10.10">
    <property type="entry name" value="Hexapeptide repeat proteins"/>
    <property type="match status" value="1"/>
</dbReference>
<feature type="domain" description="UDP N-acetylglucosamine O-acyltransferase C-terminal" evidence="7">
    <location>
        <begin position="174"/>
        <end position="250"/>
    </location>
</feature>
<keyword evidence="9" id="KW-1185">Reference proteome</keyword>
<comment type="subunit">
    <text evidence="6">Homotrimer.</text>
</comment>
<dbReference type="HOGENOM" id="CLU_061249_0_0_6"/>
<keyword evidence="6" id="KW-0677">Repeat</keyword>
<protein>
    <recommendedName>
        <fullName evidence="6">Acyl-[acyl-carrier-protein]--UDP-N-acetylglucosamine O-acyltransferase</fullName>
        <shortName evidence="6">UDP-N-acetylglucosamine acyltransferase</shortName>
        <ecNumber evidence="6">2.3.1.129</ecNumber>
    </recommendedName>
</protein>
<dbReference type="Gene3D" id="1.20.1180.10">
    <property type="entry name" value="Udp N-acetylglucosamine O-acyltransferase, C-terminal domain"/>
    <property type="match status" value="1"/>
</dbReference>
<name>A0A0F6TRW4_9GAMM</name>
<keyword evidence="3 6" id="KW-0808">Transferase</keyword>
<dbReference type="InterPro" id="IPR037157">
    <property type="entry name" value="Acetyltransf_C_sf"/>
</dbReference>
<keyword evidence="4 6" id="KW-0443">Lipid metabolism</keyword>
<dbReference type="EMBL" id="CP010975">
    <property type="protein sequence ID" value="AKE52525.1"/>
    <property type="molecule type" value="Genomic_DNA"/>
</dbReference>
<proteinExistence type="inferred from homology"/>
<comment type="function">
    <text evidence="6">Involved in the biosynthesis of lipid A, a phosphorylated glycolipid that anchors the lipopolysaccharide to the outer membrane of the cell.</text>
</comment>
<dbReference type="GO" id="GO:0008780">
    <property type="term" value="F:acyl-[acyl-carrier-protein]-UDP-N-acetylglucosamine O-acyltransferase activity"/>
    <property type="evidence" value="ECO:0007669"/>
    <property type="project" value="UniProtKB-UniRule"/>
</dbReference>
<dbReference type="PATRIC" id="fig|914150.5.peg.1601"/>
<evidence type="ECO:0000256" key="1">
    <source>
        <dbReference type="ARBA" id="ARBA00022516"/>
    </source>
</evidence>
<keyword evidence="5 6" id="KW-0012">Acyltransferase</keyword>
<dbReference type="EC" id="2.3.1.129" evidence="6"/>
<accession>A0A0F6TRW4</accession>
<evidence type="ECO:0000256" key="2">
    <source>
        <dbReference type="ARBA" id="ARBA00022556"/>
    </source>
</evidence>
<dbReference type="GO" id="GO:0009245">
    <property type="term" value="P:lipid A biosynthetic process"/>
    <property type="evidence" value="ECO:0007669"/>
    <property type="project" value="UniProtKB-UniRule"/>
</dbReference>
<dbReference type="STRING" id="914150.TQ33_1580"/>
<dbReference type="PIRSF" id="PIRSF000456">
    <property type="entry name" value="UDP-GlcNAc_acltr"/>
    <property type="match status" value="1"/>
</dbReference>
<comment type="similarity">
    <text evidence="6">Belongs to the transferase hexapeptide repeat family. LpxA subfamily.</text>
</comment>
<dbReference type="Proteomes" id="UP000034071">
    <property type="component" value="Chromosome"/>
</dbReference>
<reference evidence="8 9" key="1">
    <citation type="submission" date="2015-02" db="EMBL/GenBank/DDBJ databases">
        <title>Complete genome sequence of Kangiella geojedonensis strain YCS-5T.</title>
        <authorList>
            <person name="Kim K.M."/>
        </authorList>
    </citation>
    <scope>NUCLEOTIDE SEQUENCE [LARGE SCALE GENOMIC DNA]</scope>
    <source>
        <strain evidence="8 9">YCS-5</strain>
    </source>
</reference>
<keyword evidence="6" id="KW-0963">Cytoplasm</keyword>
<evidence type="ECO:0000313" key="9">
    <source>
        <dbReference type="Proteomes" id="UP000034071"/>
    </source>
</evidence>
<dbReference type="GO" id="GO:0005737">
    <property type="term" value="C:cytoplasm"/>
    <property type="evidence" value="ECO:0007669"/>
    <property type="project" value="UniProtKB-SubCell"/>
</dbReference>
<comment type="pathway">
    <text evidence="6">Glycolipid biosynthesis; lipid IV(A) biosynthesis; lipid IV(A) from (3R)-3-hydroxytetradecanoyl-[acyl-carrier-protein] and UDP-N-acetyl-alpha-D-glucosamine: step 1/6.</text>
</comment>
<evidence type="ECO:0000313" key="8">
    <source>
        <dbReference type="EMBL" id="AKE52525.1"/>
    </source>
</evidence>
<dbReference type="OrthoDB" id="9807278at2"/>
<dbReference type="InterPro" id="IPR029098">
    <property type="entry name" value="Acetyltransf_C"/>
</dbReference>
<comment type="subcellular location">
    <subcellularLocation>
        <location evidence="6">Cytoplasm</location>
    </subcellularLocation>
</comment>
<dbReference type="InterPro" id="IPR010137">
    <property type="entry name" value="Lipid_A_LpxA"/>
</dbReference>
<dbReference type="CDD" id="cd03351">
    <property type="entry name" value="LbH_UDP-GlcNAc_AT"/>
    <property type="match status" value="1"/>
</dbReference>
<keyword evidence="2 6" id="KW-0441">Lipid A biosynthesis</keyword>